<reference evidence="7 8" key="1">
    <citation type="submission" date="2024-01" db="EMBL/GenBank/DDBJ databases">
        <title>The genomes of 5 underutilized Papilionoideae crops provide insights into root nodulation and disease resistanc.</title>
        <authorList>
            <person name="Jiang F."/>
        </authorList>
    </citation>
    <scope>NUCLEOTIDE SEQUENCE [LARGE SCALE GENOMIC DNA]</scope>
    <source>
        <strain evidence="7">LVBAO_FW01</strain>
        <tissue evidence="7">Leaves</tissue>
    </source>
</reference>
<dbReference type="EMBL" id="JAYMYQ010000005">
    <property type="protein sequence ID" value="KAK7328244.1"/>
    <property type="molecule type" value="Genomic_DNA"/>
</dbReference>
<dbReference type="CDD" id="cd00202">
    <property type="entry name" value="ZnF_GATA"/>
    <property type="match status" value="1"/>
</dbReference>
<keyword evidence="4" id="KW-0479">Metal-binding</keyword>
<evidence type="ECO:0000256" key="2">
    <source>
        <dbReference type="ARBA" id="ARBA00023125"/>
    </source>
</evidence>
<dbReference type="PROSITE" id="PS00344">
    <property type="entry name" value="GATA_ZN_FINGER_1"/>
    <property type="match status" value="1"/>
</dbReference>
<comment type="caution">
    <text evidence="7">The sequence shown here is derived from an EMBL/GenBank/DDBJ whole genome shotgun (WGS) entry which is preliminary data.</text>
</comment>
<accession>A0AAN9L2V2</accession>
<evidence type="ECO:0000256" key="5">
    <source>
        <dbReference type="SAM" id="MobiDB-lite"/>
    </source>
</evidence>
<keyword evidence="8" id="KW-1185">Reference proteome</keyword>
<keyword evidence="4" id="KW-0863">Zinc-finger</keyword>
<evidence type="ECO:0000313" key="7">
    <source>
        <dbReference type="EMBL" id="KAK7328244.1"/>
    </source>
</evidence>
<dbReference type="GO" id="GO:0008270">
    <property type="term" value="F:zinc ion binding"/>
    <property type="evidence" value="ECO:0007669"/>
    <property type="project" value="UniProtKB-KW"/>
</dbReference>
<organism evidence="7 8">
    <name type="scientific">Canavalia gladiata</name>
    <name type="common">Sword bean</name>
    <name type="synonym">Dolichos gladiatus</name>
    <dbReference type="NCBI Taxonomy" id="3824"/>
    <lineage>
        <taxon>Eukaryota</taxon>
        <taxon>Viridiplantae</taxon>
        <taxon>Streptophyta</taxon>
        <taxon>Embryophyta</taxon>
        <taxon>Tracheophyta</taxon>
        <taxon>Spermatophyta</taxon>
        <taxon>Magnoliopsida</taxon>
        <taxon>eudicotyledons</taxon>
        <taxon>Gunneridae</taxon>
        <taxon>Pentapetalae</taxon>
        <taxon>rosids</taxon>
        <taxon>fabids</taxon>
        <taxon>Fabales</taxon>
        <taxon>Fabaceae</taxon>
        <taxon>Papilionoideae</taxon>
        <taxon>50 kb inversion clade</taxon>
        <taxon>NPAAA clade</taxon>
        <taxon>indigoferoid/millettioid clade</taxon>
        <taxon>Phaseoleae</taxon>
        <taxon>Canavalia</taxon>
    </lineage>
</organism>
<dbReference type="InterPro" id="IPR013088">
    <property type="entry name" value="Znf_NHR/GATA"/>
</dbReference>
<dbReference type="PANTHER" id="PTHR46855">
    <property type="entry name" value="OSJNBB0038F03.10 PROTEIN"/>
    <property type="match status" value="1"/>
</dbReference>
<dbReference type="Proteomes" id="UP001367508">
    <property type="component" value="Unassembled WGS sequence"/>
</dbReference>
<dbReference type="PANTHER" id="PTHR46855:SF21">
    <property type="entry name" value="GATA ZINC FINGER PROTEIN"/>
    <property type="match status" value="1"/>
</dbReference>
<evidence type="ECO:0000256" key="3">
    <source>
        <dbReference type="ARBA" id="ARBA00023163"/>
    </source>
</evidence>
<feature type="domain" description="GATA-type" evidence="6">
    <location>
        <begin position="7"/>
        <end position="40"/>
    </location>
</feature>
<dbReference type="AlphaFoldDB" id="A0AAN9L2V2"/>
<gene>
    <name evidence="7" type="ORF">VNO77_22347</name>
</gene>
<keyword evidence="3" id="KW-0804">Transcription</keyword>
<evidence type="ECO:0000259" key="6">
    <source>
        <dbReference type="PROSITE" id="PS50114"/>
    </source>
</evidence>
<dbReference type="GO" id="GO:0043565">
    <property type="term" value="F:sequence-specific DNA binding"/>
    <property type="evidence" value="ECO:0007669"/>
    <property type="project" value="InterPro"/>
</dbReference>
<dbReference type="InterPro" id="IPR000679">
    <property type="entry name" value="Znf_GATA"/>
</dbReference>
<evidence type="ECO:0000313" key="8">
    <source>
        <dbReference type="Proteomes" id="UP001367508"/>
    </source>
</evidence>
<dbReference type="Pfam" id="PF00320">
    <property type="entry name" value="GATA"/>
    <property type="match status" value="1"/>
</dbReference>
<dbReference type="PROSITE" id="PS50114">
    <property type="entry name" value="GATA_ZN_FINGER_2"/>
    <property type="match status" value="1"/>
</dbReference>
<evidence type="ECO:0000256" key="1">
    <source>
        <dbReference type="ARBA" id="ARBA00023015"/>
    </source>
</evidence>
<feature type="region of interest" description="Disordered" evidence="5">
    <location>
        <begin position="164"/>
        <end position="187"/>
    </location>
</feature>
<keyword evidence="2" id="KW-0238">DNA-binding</keyword>
<sequence>MVKKGPCLHCGINYTPLWRNGPPEKPVLCNACGSRYKLKGHLENYLPKNAQLQLCQNNFKIVHGRSHPNVEDQLSSHVLSTGEINSNLWNKTPSRKRSHVVYKRMTPMDEFQKQLLSLLECQSQPDESSEEEITLLDNVNNFIPENEIGLGVILLKTDSDSASTDPGSFTCSSIDNQAPCESSTSAT</sequence>
<dbReference type="SMART" id="SM00401">
    <property type="entry name" value="ZnF_GATA"/>
    <property type="match status" value="1"/>
</dbReference>
<dbReference type="GO" id="GO:0006355">
    <property type="term" value="P:regulation of DNA-templated transcription"/>
    <property type="evidence" value="ECO:0007669"/>
    <property type="project" value="InterPro"/>
</dbReference>
<dbReference type="Gene3D" id="3.30.50.10">
    <property type="entry name" value="Erythroid Transcription Factor GATA-1, subunit A"/>
    <property type="match status" value="1"/>
</dbReference>
<keyword evidence="1" id="KW-0805">Transcription regulation</keyword>
<evidence type="ECO:0000256" key="4">
    <source>
        <dbReference type="PROSITE-ProRule" id="PRU00094"/>
    </source>
</evidence>
<name>A0AAN9L2V2_CANGL</name>
<keyword evidence="4" id="KW-0862">Zinc</keyword>
<dbReference type="SUPFAM" id="SSF57716">
    <property type="entry name" value="Glucocorticoid receptor-like (DNA-binding domain)"/>
    <property type="match status" value="1"/>
</dbReference>
<protein>
    <recommendedName>
        <fullName evidence="6">GATA-type domain-containing protein</fullName>
    </recommendedName>
</protein>
<dbReference type="InterPro" id="IPR044589">
    <property type="entry name" value="GATA26/27"/>
</dbReference>
<proteinExistence type="predicted"/>